<dbReference type="OrthoDB" id="1920692at2759"/>
<keyword evidence="5" id="KW-0813">Transport</keyword>
<keyword evidence="12 13" id="KW-0472">Membrane</keyword>
<accession>A0A1V6TGA0</accession>
<keyword evidence="7 13" id="KW-0812">Transmembrane</keyword>
<gene>
    <name evidence="14" type="ORF">PENSTE_c006G04875</name>
</gene>
<keyword evidence="15" id="KW-1185">Reference proteome</keyword>
<keyword evidence="11" id="KW-0496">Mitochondrion</keyword>
<evidence type="ECO:0000256" key="5">
    <source>
        <dbReference type="ARBA" id="ARBA00022448"/>
    </source>
</evidence>
<evidence type="ECO:0000256" key="10">
    <source>
        <dbReference type="ARBA" id="ARBA00022989"/>
    </source>
</evidence>
<dbReference type="EMBL" id="MLKD01000006">
    <property type="protein sequence ID" value="OQE25367.1"/>
    <property type="molecule type" value="Genomic_DNA"/>
</dbReference>
<evidence type="ECO:0000256" key="4">
    <source>
        <dbReference type="ARBA" id="ARBA00016392"/>
    </source>
</evidence>
<sequence length="73" mass="8337">MPVPFEALLPWGIITAMFGVTGVGLYYTKKLGNDGKKARWNRDLWDRWQSVTSVLPDHSEDNPVIHKRRLGLS</sequence>
<organism evidence="14 15">
    <name type="scientific">Penicillium steckii</name>
    <dbReference type="NCBI Taxonomy" id="303698"/>
    <lineage>
        <taxon>Eukaryota</taxon>
        <taxon>Fungi</taxon>
        <taxon>Dikarya</taxon>
        <taxon>Ascomycota</taxon>
        <taxon>Pezizomycotina</taxon>
        <taxon>Eurotiomycetes</taxon>
        <taxon>Eurotiomycetidae</taxon>
        <taxon>Eurotiales</taxon>
        <taxon>Aspergillaceae</taxon>
        <taxon>Penicillium</taxon>
    </lineage>
</organism>
<dbReference type="Pfam" id="PF15879">
    <property type="entry name" value="MWFE"/>
    <property type="match status" value="1"/>
</dbReference>
<dbReference type="PANTHER" id="PTHR17098">
    <property type="entry name" value="NADH-UBIQUINONE OXIDOREDUCTASE MWFE SUBUNIT"/>
    <property type="match status" value="1"/>
</dbReference>
<keyword evidence="8" id="KW-0999">Mitochondrion inner membrane</keyword>
<comment type="similarity">
    <text evidence="3">Belongs to the complex I NDUFA1 subunit family.</text>
</comment>
<evidence type="ECO:0000256" key="8">
    <source>
        <dbReference type="ARBA" id="ARBA00022792"/>
    </source>
</evidence>
<evidence type="ECO:0000256" key="6">
    <source>
        <dbReference type="ARBA" id="ARBA00022660"/>
    </source>
</evidence>
<evidence type="ECO:0000256" key="7">
    <source>
        <dbReference type="ARBA" id="ARBA00022692"/>
    </source>
</evidence>
<keyword evidence="6" id="KW-0679">Respiratory chain</keyword>
<feature type="transmembrane region" description="Helical" evidence="13">
    <location>
        <begin position="7"/>
        <end position="27"/>
    </location>
</feature>
<name>A0A1V6TGA0_9EURO</name>
<comment type="subcellular location">
    <subcellularLocation>
        <location evidence="2">Mitochondrion inner membrane</location>
        <topology evidence="2">Single-pass membrane protein</topology>
        <orientation evidence="2">Matrix side</orientation>
    </subcellularLocation>
</comment>
<dbReference type="InterPro" id="IPR017384">
    <property type="entry name" value="NADH_Ub_cplx-1_asu_su-1"/>
</dbReference>
<evidence type="ECO:0000313" key="14">
    <source>
        <dbReference type="EMBL" id="OQE25367.1"/>
    </source>
</evidence>
<evidence type="ECO:0000256" key="13">
    <source>
        <dbReference type="SAM" id="Phobius"/>
    </source>
</evidence>
<keyword evidence="9" id="KW-0249">Electron transport</keyword>
<protein>
    <recommendedName>
        <fullName evidence="4">NADH dehydrogenase [ubiquinone] 1 alpha subcomplex subunit 1</fullName>
    </recommendedName>
</protein>
<evidence type="ECO:0000313" key="15">
    <source>
        <dbReference type="Proteomes" id="UP000191285"/>
    </source>
</evidence>
<dbReference type="PANTHER" id="PTHR17098:SF2">
    <property type="entry name" value="NADH DEHYDROGENASE [UBIQUINONE] 1 ALPHA SUBCOMPLEX SUBUNIT 1"/>
    <property type="match status" value="1"/>
</dbReference>
<evidence type="ECO:0000256" key="3">
    <source>
        <dbReference type="ARBA" id="ARBA00009960"/>
    </source>
</evidence>
<dbReference type="STRING" id="303698.A0A1V6TGA0"/>
<evidence type="ECO:0000256" key="9">
    <source>
        <dbReference type="ARBA" id="ARBA00022982"/>
    </source>
</evidence>
<evidence type="ECO:0000256" key="12">
    <source>
        <dbReference type="ARBA" id="ARBA00023136"/>
    </source>
</evidence>
<evidence type="ECO:0000256" key="11">
    <source>
        <dbReference type="ARBA" id="ARBA00023128"/>
    </source>
</evidence>
<evidence type="ECO:0000256" key="2">
    <source>
        <dbReference type="ARBA" id="ARBA00004298"/>
    </source>
</evidence>
<evidence type="ECO:0000256" key="1">
    <source>
        <dbReference type="ARBA" id="ARBA00003195"/>
    </source>
</evidence>
<keyword evidence="10 13" id="KW-1133">Transmembrane helix</keyword>
<proteinExistence type="inferred from homology"/>
<comment type="caution">
    <text evidence="14">The sequence shown here is derived from an EMBL/GenBank/DDBJ whole genome shotgun (WGS) entry which is preliminary data.</text>
</comment>
<dbReference type="AlphaFoldDB" id="A0A1V6TGA0"/>
<dbReference type="Proteomes" id="UP000191285">
    <property type="component" value="Unassembled WGS sequence"/>
</dbReference>
<dbReference type="GO" id="GO:0005743">
    <property type="term" value="C:mitochondrial inner membrane"/>
    <property type="evidence" value="ECO:0007669"/>
    <property type="project" value="UniProtKB-SubCell"/>
</dbReference>
<comment type="function">
    <text evidence="1">Accessory subunit of the mitochondrial membrane respiratory chain NADH dehydrogenase (Complex I), that is believed not to be involved in catalysis. Complex I functions in the transfer of electrons from NADH to the respiratory chain. The immediate electron acceptor for the enzyme is believed to be ubiquinone.</text>
</comment>
<reference evidence="15" key="1">
    <citation type="journal article" date="2017" name="Nat. Microbiol.">
        <title>Global analysis of biosynthetic gene clusters reveals vast potential of secondary metabolite production in Penicillium species.</title>
        <authorList>
            <person name="Nielsen J.C."/>
            <person name="Grijseels S."/>
            <person name="Prigent S."/>
            <person name="Ji B."/>
            <person name="Dainat J."/>
            <person name="Nielsen K.F."/>
            <person name="Frisvad J.C."/>
            <person name="Workman M."/>
            <person name="Nielsen J."/>
        </authorList>
    </citation>
    <scope>NUCLEOTIDE SEQUENCE [LARGE SCALE GENOMIC DNA]</scope>
    <source>
        <strain evidence="15">IBT 24891</strain>
    </source>
</reference>